<dbReference type="SMART" id="SM00501">
    <property type="entry name" value="BRIGHT"/>
    <property type="match status" value="1"/>
</dbReference>
<feature type="compositionally biased region" description="Basic and acidic residues" evidence="11">
    <location>
        <begin position="1204"/>
        <end position="1223"/>
    </location>
</feature>
<feature type="compositionally biased region" description="Low complexity" evidence="11">
    <location>
        <begin position="233"/>
        <end position="242"/>
    </location>
</feature>
<feature type="compositionally biased region" description="Polar residues" evidence="11">
    <location>
        <begin position="804"/>
        <end position="819"/>
    </location>
</feature>
<feature type="compositionally biased region" description="Low complexity" evidence="11">
    <location>
        <begin position="42"/>
        <end position="53"/>
    </location>
</feature>
<dbReference type="FunFam" id="1.10.150.60:FF:000002">
    <property type="entry name" value="AT-rich interactive domain-containing protein 1B"/>
    <property type="match status" value="1"/>
</dbReference>
<keyword evidence="7" id="KW-0805">Transcription regulation</keyword>
<feature type="region of interest" description="Disordered" evidence="11">
    <location>
        <begin position="1"/>
        <end position="20"/>
    </location>
</feature>
<feature type="compositionally biased region" description="Polar residues" evidence="11">
    <location>
        <begin position="703"/>
        <end position="715"/>
    </location>
</feature>
<feature type="compositionally biased region" description="Polar residues" evidence="11">
    <location>
        <begin position="668"/>
        <end position="685"/>
    </location>
</feature>
<evidence type="ECO:0000256" key="8">
    <source>
        <dbReference type="ARBA" id="ARBA00023125"/>
    </source>
</evidence>
<evidence type="ECO:0000256" key="3">
    <source>
        <dbReference type="ARBA" id="ARBA00022553"/>
    </source>
</evidence>
<keyword evidence="2" id="KW-0488">Methylation</keyword>
<protein>
    <submittedName>
        <fullName evidence="13">AT-rich interaction domain 1B</fullName>
    </submittedName>
</protein>
<dbReference type="Pfam" id="PF01388">
    <property type="entry name" value="ARID"/>
    <property type="match status" value="1"/>
</dbReference>
<dbReference type="InterPro" id="IPR038040">
    <property type="entry name" value="ARID_ARID1B"/>
</dbReference>
<feature type="region of interest" description="Disordered" evidence="11">
    <location>
        <begin position="1083"/>
        <end position="1110"/>
    </location>
</feature>
<dbReference type="GO" id="GO:0071565">
    <property type="term" value="C:nBAF complex"/>
    <property type="evidence" value="ECO:0007669"/>
    <property type="project" value="TreeGrafter"/>
</dbReference>
<dbReference type="GO" id="GO:0005654">
    <property type="term" value="C:nucleoplasm"/>
    <property type="evidence" value="ECO:0007669"/>
    <property type="project" value="TreeGrafter"/>
</dbReference>
<feature type="region of interest" description="Disordered" evidence="11">
    <location>
        <begin position="467"/>
        <end position="511"/>
    </location>
</feature>
<name>A0A8C8BHS0_9STRI</name>
<dbReference type="GO" id="GO:0031491">
    <property type="term" value="F:nucleosome binding"/>
    <property type="evidence" value="ECO:0007669"/>
    <property type="project" value="TreeGrafter"/>
</dbReference>
<dbReference type="InterPro" id="IPR021906">
    <property type="entry name" value="BAF250/Osa"/>
</dbReference>
<evidence type="ECO:0000256" key="5">
    <source>
        <dbReference type="ARBA" id="ARBA00022902"/>
    </source>
</evidence>
<dbReference type="Pfam" id="PF12031">
    <property type="entry name" value="BAF250_C"/>
    <property type="match status" value="1"/>
</dbReference>
<dbReference type="PANTHER" id="PTHR12656">
    <property type="entry name" value="BRG-1 ASSOCIATED FACTOR 250 BAF250"/>
    <property type="match status" value="1"/>
</dbReference>
<evidence type="ECO:0000256" key="4">
    <source>
        <dbReference type="ARBA" id="ARBA00022853"/>
    </source>
</evidence>
<keyword evidence="4" id="KW-0156">Chromatin regulator</keyword>
<comment type="subcellular location">
    <subcellularLocation>
        <location evidence="1">Nucleus</location>
    </subcellularLocation>
</comment>
<evidence type="ECO:0000313" key="13">
    <source>
        <dbReference type="Ensembl" id="ENSOSUP00000020651.1"/>
    </source>
</evidence>
<feature type="compositionally biased region" description="Low complexity" evidence="11">
    <location>
        <begin position="846"/>
        <end position="860"/>
    </location>
</feature>
<feature type="compositionally biased region" description="Basic and acidic residues" evidence="11">
    <location>
        <begin position="1343"/>
        <end position="1358"/>
    </location>
</feature>
<feature type="compositionally biased region" description="Low complexity" evidence="11">
    <location>
        <begin position="160"/>
        <end position="176"/>
    </location>
</feature>
<feature type="compositionally biased region" description="Polar residues" evidence="11">
    <location>
        <begin position="289"/>
        <end position="327"/>
    </location>
</feature>
<dbReference type="Proteomes" id="UP000694552">
    <property type="component" value="Unplaced"/>
</dbReference>
<dbReference type="SUPFAM" id="SSF48371">
    <property type="entry name" value="ARM repeat"/>
    <property type="match status" value="1"/>
</dbReference>
<feature type="compositionally biased region" description="Polar residues" evidence="11">
    <location>
        <begin position="1049"/>
        <end position="1063"/>
    </location>
</feature>
<evidence type="ECO:0000313" key="14">
    <source>
        <dbReference type="Proteomes" id="UP000694552"/>
    </source>
</evidence>
<organism evidence="13 14">
    <name type="scientific">Otus sunia</name>
    <name type="common">Oriental scops-owl</name>
    <dbReference type="NCBI Taxonomy" id="257818"/>
    <lineage>
        <taxon>Eukaryota</taxon>
        <taxon>Metazoa</taxon>
        <taxon>Chordata</taxon>
        <taxon>Craniata</taxon>
        <taxon>Vertebrata</taxon>
        <taxon>Euteleostomi</taxon>
        <taxon>Archelosauria</taxon>
        <taxon>Archosauria</taxon>
        <taxon>Dinosauria</taxon>
        <taxon>Saurischia</taxon>
        <taxon>Theropoda</taxon>
        <taxon>Coelurosauria</taxon>
        <taxon>Aves</taxon>
        <taxon>Neognathae</taxon>
        <taxon>Neoaves</taxon>
        <taxon>Telluraves</taxon>
        <taxon>Strigiformes</taxon>
        <taxon>Strigidae</taxon>
        <taxon>Otus</taxon>
    </lineage>
</organism>
<keyword evidence="3" id="KW-0597">Phosphoprotein</keyword>
<feature type="compositionally biased region" description="Polar residues" evidence="11">
    <location>
        <begin position="1379"/>
        <end position="1389"/>
    </location>
</feature>
<feature type="region of interest" description="Disordered" evidence="11">
    <location>
        <begin position="733"/>
        <end position="880"/>
    </location>
</feature>
<evidence type="ECO:0000259" key="12">
    <source>
        <dbReference type="PROSITE" id="PS51011"/>
    </source>
</evidence>
<evidence type="ECO:0000256" key="10">
    <source>
        <dbReference type="ARBA" id="ARBA00023242"/>
    </source>
</evidence>
<dbReference type="Gene3D" id="1.10.150.60">
    <property type="entry name" value="ARID DNA-binding domain"/>
    <property type="match status" value="1"/>
</dbReference>
<keyword evidence="14" id="KW-1185">Reference proteome</keyword>
<feature type="compositionally biased region" description="Polar residues" evidence="11">
    <location>
        <begin position="1000"/>
        <end position="1035"/>
    </location>
</feature>
<evidence type="ECO:0000256" key="11">
    <source>
        <dbReference type="SAM" id="MobiDB-lite"/>
    </source>
</evidence>
<reference evidence="13" key="2">
    <citation type="submission" date="2025-09" db="UniProtKB">
        <authorList>
            <consortium name="Ensembl"/>
        </authorList>
    </citation>
    <scope>IDENTIFICATION</scope>
</reference>
<dbReference type="GO" id="GO:0006357">
    <property type="term" value="P:regulation of transcription by RNA polymerase II"/>
    <property type="evidence" value="ECO:0007669"/>
    <property type="project" value="TreeGrafter"/>
</dbReference>
<feature type="region of interest" description="Disordered" evidence="11">
    <location>
        <begin position="1323"/>
        <end position="1395"/>
    </location>
</feature>
<dbReference type="GO" id="GO:0006338">
    <property type="term" value="P:chromatin remodeling"/>
    <property type="evidence" value="ECO:0007669"/>
    <property type="project" value="InterPro"/>
</dbReference>
<feature type="compositionally biased region" description="Polar residues" evidence="11">
    <location>
        <begin position="751"/>
        <end position="782"/>
    </location>
</feature>
<dbReference type="PROSITE" id="PS51011">
    <property type="entry name" value="ARID"/>
    <property type="match status" value="1"/>
</dbReference>
<feature type="compositionally biased region" description="Polar residues" evidence="11">
    <location>
        <begin position="942"/>
        <end position="957"/>
    </location>
</feature>
<dbReference type="InterPro" id="IPR033388">
    <property type="entry name" value="BAF250_C"/>
</dbReference>
<feature type="region of interest" description="Disordered" evidence="11">
    <location>
        <begin position="611"/>
        <end position="715"/>
    </location>
</feature>
<dbReference type="InterPro" id="IPR001606">
    <property type="entry name" value="ARID_dom"/>
</dbReference>
<dbReference type="SMART" id="SM01014">
    <property type="entry name" value="ARID"/>
    <property type="match status" value="1"/>
</dbReference>
<feature type="compositionally biased region" description="Low complexity" evidence="11">
    <location>
        <begin position="204"/>
        <end position="225"/>
    </location>
</feature>
<dbReference type="GO" id="GO:0045893">
    <property type="term" value="P:positive regulation of DNA-templated transcription"/>
    <property type="evidence" value="ECO:0007669"/>
    <property type="project" value="TreeGrafter"/>
</dbReference>
<keyword evidence="8" id="KW-0238">DNA-binding</keyword>
<evidence type="ECO:0000256" key="1">
    <source>
        <dbReference type="ARBA" id="ARBA00004123"/>
    </source>
</evidence>
<feature type="compositionally biased region" description="Low complexity" evidence="11">
    <location>
        <begin position="72"/>
        <end position="123"/>
    </location>
</feature>
<proteinExistence type="predicted"/>
<dbReference type="GO" id="GO:0035060">
    <property type="term" value="C:brahma complex"/>
    <property type="evidence" value="ECO:0007669"/>
    <property type="project" value="InterPro"/>
</dbReference>
<feature type="compositionally biased region" description="Polar residues" evidence="11">
    <location>
        <begin position="336"/>
        <end position="350"/>
    </location>
</feature>
<evidence type="ECO:0000256" key="7">
    <source>
        <dbReference type="ARBA" id="ARBA00023015"/>
    </source>
</evidence>
<dbReference type="SUPFAM" id="SSF46774">
    <property type="entry name" value="ARID-like"/>
    <property type="match status" value="1"/>
</dbReference>
<dbReference type="GO" id="GO:0003677">
    <property type="term" value="F:DNA binding"/>
    <property type="evidence" value="ECO:0007669"/>
    <property type="project" value="UniProtKB-KW"/>
</dbReference>
<feature type="region of interest" description="Disordered" evidence="11">
    <location>
        <begin position="159"/>
        <end position="365"/>
    </location>
</feature>
<feature type="region of interest" description="Disordered" evidence="11">
    <location>
        <begin position="1204"/>
        <end position="1227"/>
    </location>
</feature>
<dbReference type="InterPro" id="IPR011989">
    <property type="entry name" value="ARM-like"/>
</dbReference>
<sequence length="1737" mass="189887">PPPSFHEYNQHSGIKKWIPMDPMVMKRPQLYGMGNNPHSQAQQSSPYPGQSYGPPGPQRYPVGMQGRAPAAMGGMQYPQQQIPPQYGQQGVSGYCQQGQQPYYNQQPQPQHLPPQAQYLSQAQQRYQAQQVSYLRSFFLFPQDLSGSIDDLPTGTEATLSSAVSASGSTSSQGEQSNPAQSPFSPHASPHLSGIPGGPSPSPVGSPVGSNQSRSGPISPASIPGSQMPPQPPGSQSESSSHPALSQSPMPQDRGIQRNPQMSQYGPQQTGPSMSPHPSPGGQVHPGIGSFQQSNSSGTYGPQMSQYGPQGNYSRPPTYSGVPNTSYSGPGPGMGINANSQMHGQGPSQPCGTMPLGRMPSAGMQSRPFPGNMSSMTPNSPGMSQQGGPGMGPPMPTVNRKAQEAAAAVMQGNFPAMNQSGIMGSSSPYTQPMNNSSGLMNPQAPPYSMAPNMVNSSTVNAPMGLADMMTPGESKLPLPLKADGKEEGPPQPESKSKKSSSSTTTGEKITKVYELGNEPERKMWVDRYLTFMEERGTPVASLPAVGKKPLDLFRLYVCVKEIGGLAQVNKNKKWRELATTLNVGTSSSAASSLKKQYIQYLFAFECKIERGEEPPPEVFSAGDTKKQPKIQPPSPANSGSLQGPQTPQSTGSNSMTEVPGDLKPPTPASTPHGQMTPMQGGRNSAVSVHDPFSDVSDSAFPKRNSMTPNAPYQQGINMPDMMGRMPYEPNKDPFGGMRKVPGSNEPFMTPGQMPNSGIQDMYNQSPSGAMSNMSMSQRQQFSYGSGYDRRSDHGLGPEGSMGPPGQSNMVPSNSDPSMYSPNRYPGQQRHEPYGQQYPGQGPPSGQPPYGGHQPGMYPQQQNYKRHMDGMYGPPAKRHEGDMYNMQYGNQQQEMYNQYSNAYTGPDRRPMQGQYPYPYNRERMQGPGQMQQHGIPPQMIGGPMQSSSSSEGPQQNMWPTRNDMPYPYQNRQGPGGPAQAPPYPGMNRTDDMMVPDQRINHESQWPSHVNQRQPSYMSSSASMQPITRPPQSSYQTPPSMPNHISRAPSPASFQRSLENRMSPSKSPFLPSMKMQKVIPTVPVSQVTGPPPQPPPIRREITFPPGSVEASQPVLKPRRKITSKDIVTPEAWRVMMSLKSGLLAESTWALDTINILLYDDSTVATFNLSQLSGFLELLVEYFRKCLIDIFGILMEYEVGDPGHKALDHKAAKKDDSQSLAEDTGKEENDECIDYFDEEEEEGEDEKVEGEEKSIVFSTPGAIADPSERPKQASKFDKLPIKIVKKNNLFVVDRSDKLGRVQEFDSGLLHWQLGGGDTTEHIQTHFESKMEIPPRRKAPPPLNSPSKKKDLEGKGESEEQQEKSITATIDDVLSARPGALPEDSNSGSQTESSKFPFGIHQAKSHRNIKLLEDEPRSRDETPLCTITHWQDSLAKRCICVSNIVRSLSFVPGNDTEMSKHPGLVLILGKLILLHHEHPERKRAPQTYEKEEEEDKGVACSKDEWWWDCLEVLRDNTLVTLANISGQLDLSAYTESICLPILDGLLHWMVCPSAEAQDPFPTVGPNSVLSPQRLVLETLCKLSIQDNNVDLILATPPFSRQEKLYATLVRYVGDRKNPVCREMSMALLSNLAQGDTLAARAIAVQKGSIGNLISFLEDGVTMAQYQQSQHNLMHMQPPPLEPPSVDMMCRAAKALLAMARVDENRSEFLLHEGRLLDISISAVLNSLVASVICDVLFQIGQL</sequence>
<evidence type="ECO:0000256" key="2">
    <source>
        <dbReference type="ARBA" id="ARBA00022481"/>
    </source>
</evidence>
<keyword evidence="10" id="KW-0539">Nucleus</keyword>
<keyword evidence="9" id="KW-0804">Transcription</keyword>
<keyword evidence="5" id="KW-0524">Neurogenesis</keyword>
<feature type="domain" description="ARID" evidence="12">
    <location>
        <begin position="517"/>
        <end position="608"/>
    </location>
</feature>
<feature type="compositionally biased region" description="Polar residues" evidence="11">
    <location>
        <begin position="635"/>
        <end position="655"/>
    </location>
</feature>
<evidence type="ECO:0000256" key="6">
    <source>
        <dbReference type="ARBA" id="ARBA00022990"/>
    </source>
</evidence>
<accession>A0A8C8BHS0</accession>
<dbReference type="InterPro" id="IPR016024">
    <property type="entry name" value="ARM-type_fold"/>
</dbReference>
<reference evidence="13" key="1">
    <citation type="submission" date="2025-08" db="UniProtKB">
        <authorList>
            <consortium name="Ensembl"/>
        </authorList>
    </citation>
    <scope>IDENTIFICATION</scope>
</reference>
<dbReference type="InterPro" id="IPR036431">
    <property type="entry name" value="ARID_dom_sf"/>
</dbReference>
<dbReference type="GO" id="GO:0007399">
    <property type="term" value="P:nervous system development"/>
    <property type="evidence" value="ECO:0007669"/>
    <property type="project" value="UniProtKB-KW"/>
</dbReference>
<feature type="compositionally biased region" description="Polar residues" evidence="11">
    <location>
        <begin position="257"/>
        <end position="269"/>
    </location>
</feature>
<dbReference type="GO" id="GO:0016514">
    <property type="term" value="C:SWI/SNF complex"/>
    <property type="evidence" value="ECO:0007669"/>
    <property type="project" value="InterPro"/>
</dbReference>
<feature type="compositionally biased region" description="Low complexity" evidence="11">
    <location>
        <begin position="270"/>
        <end position="281"/>
    </location>
</feature>
<dbReference type="PANTHER" id="PTHR12656:SF11">
    <property type="entry name" value="AT-RICH INTERACTIVE DOMAIN-CONTAINING PROTEIN 1B"/>
    <property type="match status" value="1"/>
</dbReference>
<keyword evidence="6" id="KW-0007">Acetylation</keyword>
<dbReference type="Gene3D" id="1.25.10.10">
    <property type="entry name" value="Leucine-rich Repeat Variant"/>
    <property type="match status" value="1"/>
</dbReference>
<dbReference type="CDD" id="cd16877">
    <property type="entry name" value="ARID_ARID1B"/>
    <property type="match status" value="1"/>
</dbReference>
<dbReference type="Ensembl" id="ENSOSUT00000021300.1">
    <property type="protein sequence ID" value="ENSOSUP00000020651.1"/>
    <property type="gene ID" value="ENSOSUG00000014040.1"/>
</dbReference>
<feature type="region of interest" description="Disordered" evidence="11">
    <location>
        <begin position="899"/>
        <end position="1069"/>
    </location>
</feature>
<feature type="region of interest" description="Disordered" evidence="11">
    <location>
        <begin position="27"/>
        <end position="123"/>
    </location>
</feature>
<evidence type="ECO:0000256" key="9">
    <source>
        <dbReference type="ARBA" id="ARBA00023163"/>
    </source>
</evidence>